<protein>
    <submittedName>
        <fullName evidence="1">Uncharacterized protein</fullName>
    </submittedName>
</protein>
<proteinExistence type="predicted"/>
<organism evidence="1 2">
    <name type="scientific">Stephania cephalantha</name>
    <dbReference type="NCBI Taxonomy" id="152367"/>
    <lineage>
        <taxon>Eukaryota</taxon>
        <taxon>Viridiplantae</taxon>
        <taxon>Streptophyta</taxon>
        <taxon>Embryophyta</taxon>
        <taxon>Tracheophyta</taxon>
        <taxon>Spermatophyta</taxon>
        <taxon>Magnoliopsida</taxon>
        <taxon>Ranunculales</taxon>
        <taxon>Menispermaceae</taxon>
        <taxon>Menispermoideae</taxon>
        <taxon>Cissampelideae</taxon>
        <taxon>Stephania</taxon>
    </lineage>
</organism>
<dbReference type="AlphaFoldDB" id="A0AAP0JFN2"/>
<gene>
    <name evidence="1" type="ORF">Scep_011605</name>
</gene>
<dbReference type="EMBL" id="JBBNAG010000005">
    <property type="protein sequence ID" value="KAK9132077.1"/>
    <property type="molecule type" value="Genomic_DNA"/>
</dbReference>
<sequence length="118" mass="13045">MGALKEMNINSARATSDPTQVVRFIGDLSLLRPEVHGVHRGLMYSLALVVLGADGFCFQGVPPPELLPPMFRKIFVLGFFRPLTLDFDWKCLFRAGLLTYAFVGLNFGEGINLRPSSS</sequence>
<accession>A0AAP0JFN2</accession>
<reference evidence="1 2" key="1">
    <citation type="submission" date="2024-01" db="EMBL/GenBank/DDBJ databases">
        <title>Genome assemblies of Stephania.</title>
        <authorList>
            <person name="Yang L."/>
        </authorList>
    </citation>
    <scope>NUCLEOTIDE SEQUENCE [LARGE SCALE GENOMIC DNA]</scope>
    <source>
        <strain evidence="1">JXDWG</strain>
        <tissue evidence="1">Leaf</tissue>
    </source>
</reference>
<name>A0AAP0JFN2_9MAGN</name>
<keyword evidence="2" id="KW-1185">Reference proteome</keyword>
<dbReference type="Proteomes" id="UP001419268">
    <property type="component" value="Unassembled WGS sequence"/>
</dbReference>
<evidence type="ECO:0000313" key="2">
    <source>
        <dbReference type="Proteomes" id="UP001419268"/>
    </source>
</evidence>
<evidence type="ECO:0000313" key="1">
    <source>
        <dbReference type="EMBL" id="KAK9132077.1"/>
    </source>
</evidence>
<comment type="caution">
    <text evidence="1">The sequence shown here is derived from an EMBL/GenBank/DDBJ whole genome shotgun (WGS) entry which is preliminary data.</text>
</comment>